<dbReference type="PANTHER" id="PTHR31669:SF251">
    <property type="entry name" value="PROTEIN FAR1-RELATED SEQUENCE"/>
    <property type="match status" value="1"/>
</dbReference>
<keyword evidence="2 6" id="KW-0479">Metal-binding</keyword>
<dbReference type="GO" id="GO:0005634">
    <property type="term" value="C:nucleus"/>
    <property type="evidence" value="ECO:0007669"/>
    <property type="project" value="UniProtKB-SubCell"/>
</dbReference>
<proteinExistence type="inferred from homology"/>
<evidence type="ECO:0000313" key="8">
    <source>
        <dbReference type="Proteomes" id="UP001515500"/>
    </source>
</evidence>
<dbReference type="PROSITE" id="PS50966">
    <property type="entry name" value="ZF_SWIM"/>
    <property type="match status" value="1"/>
</dbReference>
<dbReference type="InterPro" id="IPR007527">
    <property type="entry name" value="Znf_SWIM"/>
</dbReference>
<reference evidence="9" key="1">
    <citation type="submission" date="2025-08" db="UniProtKB">
        <authorList>
            <consortium name="RefSeq"/>
        </authorList>
    </citation>
    <scope>IDENTIFICATION</scope>
</reference>
<dbReference type="RefSeq" id="XP_039122086.1">
    <property type="nucleotide sequence ID" value="XM_039266152.1"/>
</dbReference>
<organism evidence="8 9">
    <name type="scientific">Dioscorea cayennensis subsp. rotundata</name>
    <name type="common">White Guinea yam</name>
    <name type="synonym">Dioscorea rotundata</name>
    <dbReference type="NCBI Taxonomy" id="55577"/>
    <lineage>
        <taxon>Eukaryota</taxon>
        <taxon>Viridiplantae</taxon>
        <taxon>Streptophyta</taxon>
        <taxon>Embryophyta</taxon>
        <taxon>Tracheophyta</taxon>
        <taxon>Spermatophyta</taxon>
        <taxon>Magnoliopsida</taxon>
        <taxon>Liliopsida</taxon>
        <taxon>Dioscoreales</taxon>
        <taxon>Dioscoreaceae</taxon>
        <taxon>Dioscorea</taxon>
    </lineage>
</organism>
<keyword evidence="8" id="KW-1185">Reference proteome</keyword>
<dbReference type="InterPro" id="IPR006564">
    <property type="entry name" value="Znf_PMZ"/>
</dbReference>
<dbReference type="GeneID" id="120258706"/>
<evidence type="ECO:0000256" key="3">
    <source>
        <dbReference type="ARBA" id="ARBA00022771"/>
    </source>
</evidence>
<evidence type="ECO:0000313" key="9">
    <source>
        <dbReference type="RefSeq" id="XP_039122086.1"/>
    </source>
</evidence>
<dbReference type="Proteomes" id="UP001515500">
    <property type="component" value="Chromosome 4"/>
</dbReference>
<keyword evidence="6" id="KW-0539">Nucleus</keyword>
<dbReference type="SMART" id="SM00575">
    <property type="entry name" value="ZnF_PMZ"/>
    <property type="match status" value="1"/>
</dbReference>
<evidence type="ECO:0000256" key="5">
    <source>
        <dbReference type="PROSITE-ProRule" id="PRU00325"/>
    </source>
</evidence>
<sequence>MVELLSEANSLKTYKVIHIDAPLNSSMVIFDTLSETIECSCKKFEFSGIPCMHMLHVLDVNQKFVLPNKYIVKRWTRKARDIDTCIFVSTTPEKDPKVTKSKRYMDMSHRYQKLISEASENEEAYKEVVHHYFVLDAKVKDIVKMSHLGFENLQSTNDISNQNSNCEYYGARGLATRYKPSRGGHSTKRIKGALEQPKKKKKTCLQQHKY</sequence>
<name>A0AB40B5Z9_DIOCR</name>
<gene>
    <name evidence="9" type="primary">LOC120258706</name>
</gene>
<accession>A0AB40B5Z9</accession>
<dbReference type="GO" id="GO:0006355">
    <property type="term" value="P:regulation of DNA-templated transcription"/>
    <property type="evidence" value="ECO:0007669"/>
    <property type="project" value="UniProtKB-UniRule"/>
</dbReference>
<evidence type="ECO:0000256" key="4">
    <source>
        <dbReference type="ARBA" id="ARBA00022833"/>
    </source>
</evidence>
<comment type="subcellular location">
    <subcellularLocation>
        <location evidence="6">Nucleus</location>
    </subcellularLocation>
</comment>
<comment type="function">
    <text evidence="6">Putative transcription activator involved in regulating light control of development.</text>
</comment>
<comment type="similarity">
    <text evidence="1 6">Belongs to the FHY3/FAR1 family.</text>
</comment>
<protein>
    <recommendedName>
        <fullName evidence="6">Protein FAR1-RELATED SEQUENCE</fullName>
    </recommendedName>
</protein>
<evidence type="ECO:0000259" key="7">
    <source>
        <dbReference type="PROSITE" id="PS50966"/>
    </source>
</evidence>
<dbReference type="GO" id="GO:0008270">
    <property type="term" value="F:zinc ion binding"/>
    <property type="evidence" value="ECO:0007669"/>
    <property type="project" value="UniProtKB-UniRule"/>
</dbReference>
<keyword evidence="3 5" id="KW-0863">Zinc-finger</keyword>
<feature type="domain" description="SWIM-type" evidence="7">
    <location>
        <begin position="24"/>
        <end position="62"/>
    </location>
</feature>
<dbReference type="InterPro" id="IPR031052">
    <property type="entry name" value="FHY3/FAR1"/>
</dbReference>
<keyword evidence="4 6" id="KW-0862">Zinc</keyword>
<dbReference type="PANTHER" id="PTHR31669">
    <property type="entry name" value="PROTEIN FAR1-RELATED SEQUENCE 10-RELATED"/>
    <property type="match status" value="1"/>
</dbReference>
<dbReference type="AlphaFoldDB" id="A0AB40B5Z9"/>
<evidence type="ECO:0000256" key="1">
    <source>
        <dbReference type="ARBA" id="ARBA00005889"/>
    </source>
</evidence>
<evidence type="ECO:0000256" key="6">
    <source>
        <dbReference type="RuleBase" id="RU367018"/>
    </source>
</evidence>
<dbReference type="Pfam" id="PF04434">
    <property type="entry name" value="SWIM"/>
    <property type="match status" value="1"/>
</dbReference>
<evidence type="ECO:0000256" key="2">
    <source>
        <dbReference type="ARBA" id="ARBA00022723"/>
    </source>
</evidence>